<evidence type="ECO:0000259" key="7">
    <source>
        <dbReference type="Pfam" id="PF02910"/>
    </source>
</evidence>
<dbReference type="InterPro" id="IPR003953">
    <property type="entry name" value="FAD-dep_OxRdtase_2_FAD-bd"/>
</dbReference>
<feature type="domain" description="FAD-dependent oxidoreductase 2 FAD-binding" evidence="6">
    <location>
        <begin position="15"/>
        <end position="396"/>
    </location>
</feature>
<dbReference type="PANTHER" id="PTHR11632">
    <property type="entry name" value="SUCCINATE DEHYDROGENASE 2 FLAVOPROTEIN SUBUNIT"/>
    <property type="match status" value="1"/>
</dbReference>
<dbReference type="SUPFAM" id="SSF51905">
    <property type="entry name" value="FAD/NAD(P)-binding domain"/>
    <property type="match status" value="1"/>
</dbReference>
<dbReference type="InterPro" id="IPR015939">
    <property type="entry name" value="Fum_Rdtase/Succ_DH_flav-like_C"/>
</dbReference>
<dbReference type="FunFam" id="3.90.700.10:FF:000005">
    <property type="entry name" value="Succinate dehydrogenase flavoprotein subunit"/>
    <property type="match status" value="1"/>
</dbReference>
<dbReference type="Pfam" id="PF00890">
    <property type="entry name" value="FAD_binding_2"/>
    <property type="match status" value="1"/>
</dbReference>
<dbReference type="EMBL" id="VLJV01000001">
    <property type="protein sequence ID" value="TWH18339.1"/>
    <property type="molecule type" value="Genomic_DNA"/>
</dbReference>
<reference evidence="8 9" key="1">
    <citation type="submission" date="2019-07" db="EMBL/GenBank/DDBJ databases">
        <title>R&amp;d 2014.</title>
        <authorList>
            <person name="Klenk H.-P."/>
        </authorList>
    </citation>
    <scope>NUCLEOTIDE SEQUENCE [LARGE SCALE GENOMIC DNA]</scope>
    <source>
        <strain evidence="8 9">DSM 43194</strain>
    </source>
</reference>
<dbReference type="RefSeq" id="WP_030533126.1">
    <property type="nucleotide sequence ID" value="NZ_JOIJ01000012.1"/>
</dbReference>
<evidence type="ECO:0000256" key="2">
    <source>
        <dbReference type="ARBA" id="ARBA00022630"/>
    </source>
</evidence>
<dbReference type="GO" id="GO:0033765">
    <property type="term" value="F:steroid dehydrogenase activity, acting on the CH-CH group of donors"/>
    <property type="evidence" value="ECO:0007669"/>
    <property type="project" value="UniProtKB-ARBA"/>
</dbReference>
<comment type="cofactor">
    <cofactor evidence="1">
        <name>FAD</name>
        <dbReference type="ChEBI" id="CHEBI:57692"/>
    </cofactor>
</comment>
<dbReference type="SUPFAM" id="SSF56425">
    <property type="entry name" value="Succinate dehydrogenase/fumarate reductase flavoprotein, catalytic domain"/>
    <property type="match status" value="1"/>
</dbReference>
<evidence type="ECO:0000256" key="3">
    <source>
        <dbReference type="ARBA" id="ARBA00022827"/>
    </source>
</evidence>
<dbReference type="Gene3D" id="3.50.50.60">
    <property type="entry name" value="FAD/NAD(P)-binding domain"/>
    <property type="match status" value="1"/>
</dbReference>
<dbReference type="Proteomes" id="UP000317303">
    <property type="component" value="Unassembled WGS sequence"/>
</dbReference>
<keyword evidence="2" id="KW-0285">Flavoprotein</keyword>
<dbReference type="PIRSF" id="PIRSF000171">
    <property type="entry name" value="SDHA_APRA_LASPO"/>
    <property type="match status" value="1"/>
</dbReference>
<dbReference type="PANTHER" id="PTHR11632:SF51">
    <property type="entry name" value="SUCCINATE DEHYDROGENASE [UBIQUINONE] FLAVOPROTEIN SUBUNIT, MITOCHONDRIAL"/>
    <property type="match status" value="1"/>
</dbReference>
<feature type="active site" description="Proton acceptor" evidence="5">
    <location>
        <position position="292"/>
    </location>
</feature>
<sequence length="584" mass="62876">MSADPWPEPEQLDTDVAVVGSGGAGLMCVLHAMTARPGLDVTVVSKGAVGRSGCTRMVQGGYNAVLDPDDSIELHFRDTIRGGKFLNDQDLAWTLVNDAPRVINELETRVGCFFDRRADGRIHQKAFAGQAFDRTVHRGDLTGIEIMGRLRDQMFRLGPRELEDVRALDLVRDSRGALAGVTALNVRTGTPVVIRARVVVVATGGSATMYRVAAPAREKTGDGVAMCWRAGLPMRDMEMLQFHPTGLLAGASRMTGAVLEEGLRGAGAHLYNADGERYMARYDPERRERSTRDVVARAGYLEIMAGRGTAEGGVYIDISHLGADEVEQRFPGMVARTRQIGQDLAAGPVLVSPTAHFHMGGVVIDRDCRTEVDGLLVAGEDAGGTHGANRLGGNGVAESTVFGARAGDTAAVLASERAYRTPAAAEVRASLVRAYAPLERELGPWPFDLTARLKEVMWRSVGVVRDEGALRKAVDELGELAEDVGRVAVPGPREVNFAWQEALDLVNQVTVARAMASAALWRTETRGAHARTDFPDSWDRPRYLVQRAGGGGLGDGLAGSIEAREHDVALTRLTQADLDAEERR</sequence>
<evidence type="ECO:0000313" key="8">
    <source>
        <dbReference type="EMBL" id="TWH18339.1"/>
    </source>
</evidence>
<dbReference type="SUPFAM" id="SSF46977">
    <property type="entry name" value="Succinate dehydrogenase/fumarate reductase flavoprotein C-terminal domain"/>
    <property type="match status" value="1"/>
</dbReference>
<keyword evidence="3" id="KW-0274">FAD</keyword>
<keyword evidence="9" id="KW-1185">Reference proteome</keyword>
<evidence type="ECO:0000256" key="1">
    <source>
        <dbReference type="ARBA" id="ARBA00001974"/>
    </source>
</evidence>
<accession>A0A660C9W7</accession>
<name>A0A660C9W7_9PSEU</name>
<dbReference type="InterPro" id="IPR030664">
    <property type="entry name" value="SdhA/FrdA/AprA"/>
</dbReference>
<organism evidence="8 9">
    <name type="scientific">Prauserella rugosa</name>
    <dbReference type="NCBI Taxonomy" id="43354"/>
    <lineage>
        <taxon>Bacteria</taxon>
        <taxon>Bacillati</taxon>
        <taxon>Actinomycetota</taxon>
        <taxon>Actinomycetes</taxon>
        <taxon>Pseudonocardiales</taxon>
        <taxon>Pseudonocardiaceae</taxon>
        <taxon>Prauserella</taxon>
    </lineage>
</organism>
<dbReference type="InterPro" id="IPR027477">
    <property type="entry name" value="Succ_DH/fumarate_Rdtase_cat_sf"/>
</dbReference>
<evidence type="ECO:0000313" key="9">
    <source>
        <dbReference type="Proteomes" id="UP000317303"/>
    </source>
</evidence>
<dbReference type="Pfam" id="PF02910">
    <property type="entry name" value="Succ_DH_flav_C"/>
    <property type="match status" value="1"/>
</dbReference>
<evidence type="ECO:0000259" key="6">
    <source>
        <dbReference type="Pfam" id="PF00890"/>
    </source>
</evidence>
<gene>
    <name evidence="8" type="ORF">JD82_00155</name>
</gene>
<protein>
    <submittedName>
        <fullName evidence="8">Succinate dehydrogenase / fumarate reductase flavoprotein subunit/fumarate reductase flavoprotein subunit</fullName>
    </submittedName>
</protein>
<comment type="caution">
    <text evidence="8">The sequence shown here is derived from an EMBL/GenBank/DDBJ whole genome shotgun (WGS) entry which is preliminary data.</text>
</comment>
<evidence type="ECO:0000256" key="5">
    <source>
        <dbReference type="PIRSR" id="PIRSR000171-1"/>
    </source>
</evidence>
<dbReference type="Gene3D" id="3.90.700.10">
    <property type="entry name" value="Succinate dehydrogenase/fumarate reductase flavoprotein, catalytic domain"/>
    <property type="match status" value="1"/>
</dbReference>
<dbReference type="Gene3D" id="1.20.58.100">
    <property type="entry name" value="Fumarate reductase/succinate dehydrogenase flavoprotein-like, C-terminal domain"/>
    <property type="match status" value="1"/>
</dbReference>
<evidence type="ECO:0000256" key="4">
    <source>
        <dbReference type="ARBA" id="ARBA00023002"/>
    </source>
</evidence>
<dbReference type="InterPro" id="IPR037099">
    <property type="entry name" value="Fum_R/Succ_DH_flav-like_C_sf"/>
</dbReference>
<proteinExistence type="predicted"/>
<dbReference type="InterPro" id="IPR036188">
    <property type="entry name" value="FAD/NAD-bd_sf"/>
</dbReference>
<dbReference type="AlphaFoldDB" id="A0A660C9W7"/>
<keyword evidence="4" id="KW-0560">Oxidoreductase</keyword>
<feature type="domain" description="Fumarate reductase/succinate dehydrogenase flavoprotein-like C-terminal" evidence="7">
    <location>
        <begin position="452"/>
        <end position="539"/>
    </location>
</feature>